<keyword evidence="1" id="KW-0403">Intermediate filament</keyword>
<dbReference type="Ensembl" id="ENSSLUT00000039263.1">
    <property type="protein sequence ID" value="ENSSLUP00000038064.1"/>
    <property type="gene ID" value="ENSSLUG00000016937.1"/>
</dbReference>
<dbReference type="InterPro" id="IPR002957">
    <property type="entry name" value="Keratin_I"/>
</dbReference>
<dbReference type="PANTHER" id="PTHR23239:SF367">
    <property type="entry name" value="KERATIN 15-RELATED"/>
    <property type="match status" value="1"/>
</dbReference>
<dbReference type="Gene3D" id="1.20.5.1160">
    <property type="entry name" value="Vasodilator-stimulated phosphoprotein"/>
    <property type="match status" value="1"/>
</dbReference>
<dbReference type="Gene3D" id="1.20.5.500">
    <property type="entry name" value="Single helix bin"/>
    <property type="match status" value="1"/>
</dbReference>
<evidence type="ECO:0000313" key="6">
    <source>
        <dbReference type="Proteomes" id="UP000694568"/>
    </source>
</evidence>
<dbReference type="PROSITE" id="PS51842">
    <property type="entry name" value="IF_ROD_2"/>
    <property type="match status" value="1"/>
</dbReference>
<gene>
    <name evidence="5" type="primary">LOC116050306</name>
</gene>
<reference evidence="5" key="2">
    <citation type="submission" date="2025-09" db="UniProtKB">
        <authorList>
            <consortium name="Ensembl"/>
        </authorList>
    </citation>
    <scope>IDENTIFICATION</scope>
</reference>
<dbReference type="Proteomes" id="UP000694568">
    <property type="component" value="Unplaced"/>
</dbReference>
<dbReference type="FunFam" id="1.20.5.500:FF:000001">
    <property type="entry name" value="Type II keratin 23"/>
    <property type="match status" value="1"/>
</dbReference>
<evidence type="ECO:0000259" key="4">
    <source>
        <dbReference type="PROSITE" id="PS51842"/>
    </source>
</evidence>
<name>A0A8C9ZBT0_SANLU</name>
<dbReference type="PANTHER" id="PTHR23239">
    <property type="entry name" value="INTERMEDIATE FILAMENT"/>
    <property type="match status" value="1"/>
</dbReference>
<feature type="domain" description="IF rod" evidence="4">
    <location>
        <begin position="58"/>
        <end position="354"/>
    </location>
</feature>
<evidence type="ECO:0000256" key="2">
    <source>
        <dbReference type="ARBA" id="ARBA00023054"/>
    </source>
</evidence>
<evidence type="ECO:0000256" key="1">
    <source>
        <dbReference type="ARBA" id="ARBA00022754"/>
    </source>
</evidence>
<dbReference type="SMART" id="SM01391">
    <property type="entry name" value="Filament"/>
    <property type="match status" value="1"/>
</dbReference>
<organism evidence="5 6">
    <name type="scientific">Sander lucioperca</name>
    <name type="common">Pike-perch</name>
    <name type="synonym">Perca lucioperca</name>
    <dbReference type="NCBI Taxonomy" id="283035"/>
    <lineage>
        <taxon>Eukaryota</taxon>
        <taxon>Metazoa</taxon>
        <taxon>Chordata</taxon>
        <taxon>Craniata</taxon>
        <taxon>Vertebrata</taxon>
        <taxon>Euteleostomi</taxon>
        <taxon>Actinopterygii</taxon>
        <taxon>Neopterygii</taxon>
        <taxon>Teleostei</taxon>
        <taxon>Neoteleostei</taxon>
        <taxon>Acanthomorphata</taxon>
        <taxon>Eupercaria</taxon>
        <taxon>Perciformes</taxon>
        <taxon>Percoidei</taxon>
        <taxon>Percidae</taxon>
        <taxon>Luciopercinae</taxon>
        <taxon>Sander</taxon>
    </lineage>
</organism>
<dbReference type="GO" id="GO:0005198">
    <property type="term" value="F:structural molecule activity"/>
    <property type="evidence" value="ECO:0007669"/>
    <property type="project" value="InterPro"/>
</dbReference>
<keyword evidence="6" id="KW-1185">Reference proteome</keyword>
<dbReference type="GO" id="GO:0005882">
    <property type="term" value="C:intermediate filament"/>
    <property type="evidence" value="ECO:0007669"/>
    <property type="project" value="UniProtKB-KW"/>
</dbReference>
<feature type="coiled-coil region" evidence="3">
    <location>
        <begin position="62"/>
        <end position="96"/>
    </location>
</feature>
<proteinExistence type="predicted"/>
<dbReference type="Pfam" id="PF00038">
    <property type="entry name" value="Filament"/>
    <property type="match status" value="1"/>
</dbReference>
<reference evidence="5" key="1">
    <citation type="submission" date="2025-08" db="UniProtKB">
        <authorList>
            <consortium name="Ensembl"/>
        </authorList>
    </citation>
    <scope>IDENTIFICATION</scope>
</reference>
<dbReference type="SUPFAM" id="SSF64593">
    <property type="entry name" value="Intermediate filament protein, coiled coil region"/>
    <property type="match status" value="2"/>
</dbReference>
<protein>
    <recommendedName>
        <fullName evidence="4">IF rod domain-containing protein</fullName>
    </recommendedName>
</protein>
<evidence type="ECO:0000256" key="3">
    <source>
        <dbReference type="SAM" id="Coils"/>
    </source>
</evidence>
<sequence>ILIFLSSAMSSSSSRHVSGMGVGRVYGGAGGTGIHVSKASFSSPAGGALNLAGVTVSEKATMQNLNDRLATYLDKVRSLEKANADLELKIRQFLDNKTKPAVQSCAADLGFGIFIRIKDLQDKITFAACENAGLVLAVDDAQLTGNDFKVKFEHELAMRQSVEADISGLKRLLQELTLSWKDLVKQINGLKVELIKLRMNNEEDLLALQAQVGGQVNVEVDAAPQEDLSAVMAGIREHYETVANKNRRELESWFQSGELNKEVVVSTEILQTTKTEISELRRILQSLEIKLQAEITVEMTLAETKSRYANLLSGFQGQVEGLEEHLAHLRADLEKQKAMYGELLDIKTRLELEICVFTAYRPGPLLTTRLVHRGCLRVIVGLVGHDNPTRSP</sequence>
<dbReference type="Gene3D" id="1.20.5.170">
    <property type="match status" value="1"/>
</dbReference>
<evidence type="ECO:0000313" key="5">
    <source>
        <dbReference type="Ensembl" id="ENSSLUP00000038064.1"/>
    </source>
</evidence>
<dbReference type="PRINTS" id="PR01248">
    <property type="entry name" value="TYPE1KERATIN"/>
</dbReference>
<dbReference type="GeneTree" id="ENSGT00950000182969"/>
<accession>A0A8C9ZBT0</accession>
<dbReference type="InterPro" id="IPR039008">
    <property type="entry name" value="IF_rod_dom"/>
</dbReference>
<keyword evidence="2 3" id="KW-0175">Coiled coil</keyword>
<dbReference type="AlphaFoldDB" id="A0A8C9ZBT0"/>